<accession>A0A132A3X7</accession>
<evidence type="ECO:0000313" key="1">
    <source>
        <dbReference type="EMBL" id="KPM05090.1"/>
    </source>
</evidence>
<sequence>MLISRCPVYNHLDFRLLLEFSADIVPYLKIETIININIENDNEWRLKIDFHSLNPMNSANST</sequence>
<organism evidence="1 2">
    <name type="scientific">Sarcoptes scabiei</name>
    <name type="common">Itch mite</name>
    <name type="synonym">Acarus scabiei</name>
    <dbReference type="NCBI Taxonomy" id="52283"/>
    <lineage>
        <taxon>Eukaryota</taxon>
        <taxon>Metazoa</taxon>
        <taxon>Ecdysozoa</taxon>
        <taxon>Arthropoda</taxon>
        <taxon>Chelicerata</taxon>
        <taxon>Arachnida</taxon>
        <taxon>Acari</taxon>
        <taxon>Acariformes</taxon>
        <taxon>Sarcoptiformes</taxon>
        <taxon>Astigmata</taxon>
        <taxon>Psoroptidia</taxon>
        <taxon>Sarcoptoidea</taxon>
        <taxon>Sarcoptidae</taxon>
        <taxon>Sarcoptinae</taxon>
        <taxon>Sarcoptes</taxon>
    </lineage>
</organism>
<dbReference type="Proteomes" id="UP000616769">
    <property type="component" value="Unassembled WGS sequence"/>
</dbReference>
<comment type="caution">
    <text evidence="1">The sequence shown here is derived from an EMBL/GenBank/DDBJ whole genome shotgun (WGS) entry which is preliminary data.</text>
</comment>
<gene>
    <name evidence="1" type="ORF">QR98_0035490</name>
</gene>
<dbReference type="VEuPathDB" id="VectorBase:SSCA004019"/>
<dbReference type="AlphaFoldDB" id="A0A132A3X7"/>
<protein>
    <submittedName>
        <fullName evidence="1">Uncharacterized protein</fullName>
    </submittedName>
</protein>
<name>A0A132A3X7_SARSC</name>
<evidence type="ECO:0000313" key="2">
    <source>
        <dbReference type="Proteomes" id="UP000616769"/>
    </source>
</evidence>
<proteinExistence type="predicted"/>
<reference evidence="1 2" key="1">
    <citation type="journal article" date="2015" name="Parasit. Vectors">
        <title>Draft genome of the scabies mite.</title>
        <authorList>
            <person name="Rider S.D.Jr."/>
            <person name="Morgan M.S."/>
            <person name="Arlian L.G."/>
        </authorList>
    </citation>
    <scope>NUCLEOTIDE SEQUENCE [LARGE SCALE GENOMIC DNA]</scope>
    <source>
        <strain evidence="1">Arlian Lab</strain>
    </source>
</reference>
<dbReference type="EMBL" id="JXLN01010084">
    <property type="protein sequence ID" value="KPM05090.1"/>
    <property type="molecule type" value="Genomic_DNA"/>
</dbReference>